<feature type="non-terminal residue" evidence="2">
    <location>
        <position position="1"/>
    </location>
</feature>
<evidence type="ECO:0000313" key="2">
    <source>
        <dbReference type="EMBL" id="SBR49998.1"/>
    </source>
</evidence>
<organism evidence="2">
    <name type="scientific">Nothobranchius pienaari</name>
    <dbReference type="NCBI Taxonomy" id="704102"/>
    <lineage>
        <taxon>Eukaryota</taxon>
        <taxon>Metazoa</taxon>
        <taxon>Chordata</taxon>
        <taxon>Craniata</taxon>
        <taxon>Vertebrata</taxon>
        <taxon>Euteleostomi</taxon>
        <taxon>Actinopterygii</taxon>
        <taxon>Neopterygii</taxon>
        <taxon>Teleostei</taxon>
        <taxon>Neoteleostei</taxon>
        <taxon>Acanthomorphata</taxon>
        <taxon>Ovalentaria</taxon>
        <taxon>Atherinomorphae</taxon>
        <taxon>Cyprinodontiformes</taxon>
        <taxon>Nothobranchiidae</taxon>
        <taxon>Nothobranchius</taxon>
    </lineage>
</organism>
<gene>
    <name evidence="2" type="primary">NFIA</name>
</gene>
<dbReference type="AlphaFoldDB" id="A0A1A8LZQ7"/>
<evidence type="ECO:0000256" key="1">
    <source>
        <dbReference type="SAM" id="MobiDB-lite"/>
    </source>
</evidence>
<feature type="non-terminal residue" evidence="2">
    <location>
        <position position="67"/>
    </location>
</feature>
<feature type="region of interest" description="Disordered" evidence="1">
    <location>
        <begin position="48"/>
        <end position="67"/>
    </location>
</feature>
<proteinExistence type="predicted"/>
<name>A0A1A8LZQ7_9TELE</name>
<sequence length="67" mass="7504">RYQPAYQSPPDLQQYLPPYLSHNLFTHLSLDPQPLCPVCLCLASTTQPSLTKDFNSPNLGPSCSRLE</sequence>
<dbReference type="EMBL" id="HAEF01010236">
    <property type="protein sequence ID" value="SBR49998.1"/>
    <property type="molecule type" value="Transcribed_RNA"/>
</dbReference>
<reference evidence="2" key="1">
    <citation type="submission" date="2016-05" db="EMBL/GenBank/DDBJ databases">
        <authorList>
            <person name="Lavstsen T."/>
            <person name="Jespersen J.S."/>
        </authorList>
    </citation>
    <scope>NUCLEOTIDE SEQUENCE</scope>
    <source>
        <tissue evidence="2">Brain</tissue>
    </source>
</reference>
<feature type="compositionally biased region" description="Polar residues" evidence="1">
    <location>
        <begin position="48"/>
        <end position="61"/>
    </location>
</feature>
<reference evidence="2" key="2">
    <citation type="submission" date="2016-06" db="EMBL/GenBank/DDBJ databases">
        <title>The genome of a short-lived fish provides insights into sex chromosome evolution and the genetic control of aging.</title>
        <authorList>
            <person name="Reichwald K."/>
            <person name="Felder M."/>
            <person name="Petzold A."/>
            <person name="Koch P."/>
            <person name="Groth M."/>
            <person name="Platzer M."/>
        </authorList>
    </citation>
    <scope>NUCLEOTIDE SEQUENCE</scope>
    <source>
        <tissue evidence="2">Brain</tissue>
    </source>
</reference>
<accession>A0A1A8LZQ7</accession>
<protein>
    <submittedName>
        <fullName evidence="2">Nuclear factor I/A</fullName>
    </submittedName>
</protein>